<protein>
    <submittedName>
        <fullName evidence="2">Antibiotic biosynthesis monooxygenase</fullName>
    </submittedName>
</protein>
<dbReference type="PANTHER" id="PTHR33336:SF15">
    <property type="entry name" value="ABM DOMAIN-CONTAINING PROTEIN"/>
    <property type="match status" value="1"/>
</dbReference>
<dbReference type="EMBL" id="PIOC01000003">
    <property type="protein sequence ID" value="RDW21377.1"/>
    <property type="molecule type" value="Genomic_DNA"/>
</dbReference>
<dbReference type="SUPFAM" id="SSF54909">
    <property type="entry name" value="Dimeric alpha+beta barrel"/>
    <property type="match status" value="1"/>
</dbReference>
<dbReference type="InterPro" id="IPR011008">
    <property type="entry name" value="Dimeric_a/b-barrel"/>
</dbReference>
<evidence type="ECO:0000313" key="3">
    <source>
        <dbReference type="Proteomes" id="UP000257143"/>
    </source>
</evidence>
<sequence>MIRVVCKAKLKPGVDIEEYLNLAREVVKETRKEKGCIMYTLNEDINDSSILTNIEEWVDEEALNQHNKSEHVLNIVPKLRELRESTEINLYREVKY</sequence>
<evidence type="ECO:0000259" key="1">
    <source>
        <dbReference type="PROSITE" id="PS51725"/>
    </source>
</evidence>
<dbReference type="OrthoDB" id="9806189at2"/>
<reference evidence="3" key="1">
    <citation type="submission" date="2017-11" db="EMBL/GenBank/DDBJ databases">
        <authorList>
            <person name="Zhu W."/>
        </authorList>
    </citation>
    <scope>NUCLEOTIDE SEQUENCE [LARGE SCALE GENOMIC DNA]</scope>
    <source>
        <strain evidence="3">CAU 1183</strain>
    </source>
</reference>
<comment type="caution">
    <text evidence="2">The sequence shown here is derived from an EMBL/GenBank/DDBJ whole genome shotgun (WGS) entry which is preliminary data.</text>
</comment>
<dbReference type="Gene3D" id="3.30.70.100">
    <property type="match status" value="1"/>
</dbReference>
<dbReference type="InterPro" id="IPR007138">
    <property type="entry name" value="ABM_dom"/>
</dbReference>
<keyword evidence="2" id="KW-0503">Monooxygenase</keyword>
<dbReference type="GO" id="GO:0004497">
    <property type="term" value="F:monooxygenase activity"/>
    <property type="evidence" value="ECO:0007669"/>
    <property type="project" value="UniProtKB-KW"/>
</dbReference>
<dbReference type="PANTHER" id="PTHR33336">
    <property type="entry name" value="QUINOL MONOOXYGENASE YGIN-RELATED"/>
    <property type="match status" value="1"/>
</dbReference>
<proteinExistence type="predicted"/>
<dbReference type="InterPro" id="IPR050744">
    <property type="entry name" value="AI-2_Isomerase_LsrG"/>
</dbReference>
<dbReference type="RefSeq" id="WP_115771548.1">
    <property type="nucleotide sequence ID" value="NZ_PIOC01000003.1"/>
</dbReference>
<gene>
    <name evidence="2" type="ORF">CWR48_02940</name>
</gene>
<name>A0A3D8Q0N9_9BACI</name>
<feature type="domain" description="ABM" evidence="1">
    <location>
        <begin position="2"/>
        <end position="94"/>
    </location>
</feature>
<dbReference type="PROSITE" id="PS51725">
    <property type="entry name" value="ABM"/>
    <property type="match status" value="1"/>
</dbReference>
<evidence type="ECO:0000313" key="2">
    <source>
        <dbReference type="EMBL" id="RDW21377.1"/>
    </source>
</evidence>
<organism evidence="2 3">
    <name type="scientific">Oceanobacillus arenosus</name>
    <dbReference type="NCBI Taxonomy" id="1229153"/>
    <lineage>
        <taxon>Bacteria</taxon>
        <taxon>Bacillati</taxon>
        <taxon>Bacillota</taxon>
        <taxon>Bacilli</taxon>
        <taxon>Bacillales</taxon>
        <taxon>Bacillaceae</taxon>
        <taxon>Oceanobacillus</taxon>
    </lineage>
</organism>
<accession>A0A3D8Q0N9</accession>
<dbReference type="Proteomes" id="UP000257143">
    <property type="component" value="Unassembled WGS sequence"/>
</dbReference>
<dbReference type="Pfam" id="PF03992">
    <property type="entry name" value="ABM"/>
    <property type="match status" value="1"/>
</dbReference>
<keyword evidence="2" id="KW-0560">Oxidoreductase</keyword>
<dbReference type="AlphaFoldDB" id="A0A3D8Q0N9"/>
<keyword evidence="3" id="KW-1185">Reference proteome</keyword>